<feature type="domain" description="NADP-dependent oxidoreductase" evidence="4">
    <location>
        <begin position="24"/>
        <end position="274"/>
    </location>
</feature>
<dbReference type="PANTHER" id="PTHR43827">
    <property type="entry name" value="2,5-DIKETO-D-GLUCONIC ACID REDUCTASE"/>
    <property type="match status" value="1"/>
</dbReference>
<gene>
    <name evidence="5" type="ORF">GCM10022288_14460</name>
</gene>
<dbReference type="RefSeq" id="WP_344775330.1">
    <property type="nucleotide sequence ID" value="NZ_BAABBX010000010.1"/>
</dbReference>
<dbReference type="EMBL" id="BAABBX010000010">
    <property type="protein sequence ID" value="GAA4188244.1"/>
    <property type="molecule type" value="Genomic_DNA"/>
</dbReference>
<comment type="caution">
    <text evidence="5">The sequence shown here is derived from an EMBL/GenBank/DDBJ whole genome shotgun (WGS) entry which is preliminary data.</text>
</comment>
<name>A0ABP8AQP8_9MICO</name>
<dbReference type="PANTHER" id="PTHR43827:SF3">
    <property type="entry name" value="NADP-DEPENDENT OXIDOREDUCTASE DOMAIN-CONTAINING PROTEIN"/>
    <property type="match status" value="1"/>
</dbReference>
<dbReference type="InterPro" id="IPR018170">
    <property type="entry name" value="Aldo/ket_reductase_CS"/>
</dbReference>
<dbReference type="InterPro" id="IPR036812">
    <property type="entry name" value="NAD(P)_OxRdtase_dom_sf"/>
</dbReference>
<evidence type="ECO:0000256" key="2">
    <source>
        <dbReference type="ARBA" id="ARBA00022857"/>
    </source>
</evidence>
<reference evidence="6" key="1">
    <citation type="journal article" date="2019" name="Int. J. Syst. Evol. Microbiol.">
        <title>The Global Catalogue of Microorganisms (GCM) 10K type strain sequencing project: providing services to taxonomists for standard genome sequencing and annotation.</title>
        <authorList>
            <consortium name="The Broad Institute Genomics Platform"/>
            <consortium name="The Broad Institute Genome Sequencing Center for Infectious Disease"/>
            <person name="Wu L."/>
            <person name="Ma J."/>
        </authorList>
    </citation>
    <scope>NUCLEOTIDE SEQUENCE [LARGE SCALE GENOMIC DNA]</scope>
    <source>
        <strain evidence="6">JCM 17593</strain>
    </source>
</reference>
<dbReference type="PROSITE" id="PS00063">
    <property type="entry name" value="ALDOKETO_REDUCTASE_3"/>
    <property type="match status" value="1"/>
</dbReference>
<dbReference type="CDD" id="cd19127">
    <property type="entry name" value="AKR_AKR5B1"/>
    <property type="match status" value="1"/>
</dbReference>
<evidence type="ECO:0000313" key="5">
    <source>
        <dbReference type="EMBL" id="GAA4188244.1"/>
    </source>
</evidence>
<accession>A0ABP8AQP8</accession>
<keyword evidence="2" id="KW-0521">NADP</keyword>
<comment type="similarity">
    <text evidence="1">Belongs to the aldo/keto reductase family.</text>
</comment>
<dbReference type="PIRSF" id="PIRSF000097">
    <property type="entry name" value="AKR"/>
    <property type="match status" value="1"/>
</dbReference>
<dbReference type="Proteomes" id="UP001500213">
    <property type="component" value="Unassembled WGS sequence"/>
</dbReference>
<keyword evidence="6" id="KW-1185">Reference proteome</keyword>
<sequence length="298" mass="32476">MTAQTTVTLNNGLEIPALGFGVFQTPPEETISSVTTALEDGYRLIDTAASYGNEREVGEGFRQSGLDRSEIVVESKLWISDYQADKAEVGFEASLRRLGLDYVDLYLLHQPTPVDFDDTIAAYQMLEQKLAEGKVRAIGVSNFSPDHLTRLIEKTSIVPAINQVEVHPYFTNATVQHADATLGILTQAWSPIGGIHRYRPSDVPGSGNVLEHQVITELAAKYGKTPAQIVLRWHLDEGRSALPKSTKAARIAENFAVFDFSLAPAELAAIDALDTGLRGGPDPELLNTRSFPKAVDNS</sequence>
<dbReference type="Gene3D" id="3.20.20.100">
    <property type="entry name" value="NADP-dependent oxidoreductase domain"/>
    <property type="match status" value="1"/>
</dbReference>
<dbReference type="InterPro" id="IPR023210">
    <property type="entry name" value="NADP_OxRdtase_dom"/>
</dbReference>
<dbReference type="PROSITE" id="PS00798">
    <property type="entry name" value="ALDOKETO_REDUCTASE_1"/>
    <property type="match status" value="1"/>
</dbReference>
<keyword evidence="3" id="KW-0560">Oxidoreductase</keyword>
<dbReference type="PROSITE" id="PS00062">
    <property type="entry name" value="ALDOKETO_REDUCTASE_2"/>
    <property type="match status" value="1"/>
</dbReference>
<dbReference type="Pfam" id="PF00248">
    <property type="entry name" value="Aldo_ket_red"/>
    <property type="match status" value="1"/>
</dbReference>
<dbReference type="PRINTS" id="PR00069">
    <property type="entry name" value="ALDKETRDTASE"/>
</dbReference>
<organism evidence="5 6">
    <name type="scientific">Gryllotalpicola kribbensis</name>
    <dbReference type="NCBI Taxonomy" id="993084"/>
    <lineage>
        <taxon>Bacteria</taxon>
        <taxon>Bacillati</taxon>
        <taxon>Actinomycetota</taxon>
        <taxon>Actinomycetes</taxon>
        <taxon>Micrococcales</taxon>
        <taxon>Microbacteriaceae</taxon>
        <taxon>Gryllotalpicola</taxon>
    </lineage>
</organism>
<proteinExistence type="inferred from homology"/>
<evidence type="ECO:0000256" key="1">
    <source>
        <dbReference type="ARBA" id="ARBA00007905"/>
    </source>
</evidence>
<dbReference type="SUPFAM" id="SSF51430">
    <property type="entry name" value="NAD(P)-linked oxidoreductase"/>
    <property type="match status" value="1"/>
</dbReference>
<evidence type="ECO:0000256" key="3">
    <source>
        <dbReference type="ARBA" id="ARBA00023002"/>
    </source>
</evidence>
<protein>
    <submittedName>
        <fullName evidence="5">Aldo/keto reductase</fullName>
    </submittedName>
</protein>
<evidence type="ECO:0000313" key="6">
    <source>
        <dbReference type="Proteomes" id="UP001500213"/>
    </source>
</evidence>
<dbReference type="InterPro" id="IPR020471">
    <property type="entry name" value="AKR"/>
</dbReference>
<evidence type="ECO:0000259" key="4">
    <source>
        <dbReference type="Pfam" id="PF00248"/>
    </source>
</evidence>